<dbReference type="InterPro" id="IPR016162">
    <property type="entry name" value="Ald_DH_N"/>
</dbReference>
<dbReference type="PROSITE" id="PS00687">
    <property type="entry name" value="ALDEHYDE_DEHYDR_GLU"/>
    <property type="match status" value="1"/>
</dbReference>
<evidence type="ECO:0000256" key="1">
    <source>
        <dbReference type="ARBA" id="ARBA00023002"/>
    </source>
</evidence>
<evidence type="ECO:0000259" key="4">
    <source>
        <dbReference type="Pfam" id="PF00171"/>
    </source>
</evidence>
<dbReference type="InterPro" id="IPR015590">
    <property type="entry name" value="Aldehyde_DH_dom"/>
</dbReference>
<name>A0ABV4NNI5_9GAMM</name>
<feature type="domain" description="Aldehyde dehydrogenase" evidence="4">
    <location>
        <begin position="14"/>
        <end position="470"/>
    </location>
</feature>
<dbReference type="SUPFAM" id="SSF53720">
    <property type="entry name" value="ALDH-like"/>
    <property type="match status" value="1"/>
</dbReference>
<dbReference type="GO" id="GO:0019145">
    <property type="term" value="F:aminobutyraldehyde dehydrogenase (NAD+) activity"/>
    <property type="evidence" value="ECO:0007669"/>
    <property type="project" value="UniProtKB-EC"/>
</dbReference>
<dbReference type="InterPro" id="IPR016163">
    <property type="entry name" value="Ald_DH_C"/>
</dbReference>
<dbReference type="InterPro" id="IPR016161">
    <property type="entry name" value="Ald_DH/histidinol_DH"/>
</dbReference>
<evidence type="ECO:0000313" key="6">
    <source>
        <dbReference type="Proteomes" id="UP001569414"/>
    </source>
</evidence>
<dbReference type="EMBL" id="JBGMEL010000008">
    <property type="protein sequence ID" value="MFA0790769.1"/>
    <property type="molecule type" value="Genomic_DNA"/>
</dbReference>
<dbReference type="Gene3D" id="3.40.605.10">
    <property type="entry name" value="Aldehyde Dehydrogenase, Chain A, domain 1"/>
    <property type="match status" value="1"/>
</dbReference>
<reference evidence="5 6" key="1">
    <citation type="submission" date="2024-08" db="EMBL/GenBank/DDBJ databases">
        <authorList>
            <person name="Ishaq N."/>
        </authorList>
    </citation>
    <scope>NUCLEOTIDE SEQUENCE [LARGE SCALE GENOMIC DNA]</scope>
    <source>
        <strain evidence="5 6">JCM 30400</strain>
    </source>
</reference>
<comment type="caution">
    <text evidence="5">The sequence shown here is derived from an EMBL/GenBank/DDBJ whole genome shotgun (WGS) entry which is preliminary data.</text>
</comment>
<evidence type="ECO:0000313" key="5">
    <source>
        <dbReference type="EMBL" id="MFA0790769.1"/>
    </source>
</evidence>
<dbReference type="InterPro" id="IPR029510">
    <property type="entry name" value="Ald_DH_CS_GLU"/>
</dbReference>
<dbReference type="NCBIfam" id="NF010000">
    <property type="entry name" value="PRK13473.1"/>
    <property type="match status" value="1"/>
</dbReference>
<comment type="similarity">
    <text evidence="3">Belongs to the aldehyde dehydrogenase family.</text>
</comment>
<sequence length="475" mass="51896">MAVDNIQHETSIKKNQRFLSITNPATEEVIGRVAISDPSEVNTAIKRANLAFTKWRLTTPIERANALSKLATYIDQHSRELAGIESRNTGKPIKLVLKEEIPSIVDCFRYFSGICRNTMDVSSGDYIKGHTSLIRREPLGVVALIAPWNYPLMMAAWKLAPALAAGNTVIFKPSELTPLSIQYLTDAFSEIFPAGVINLVYGEGSIVGSLLAASDMVQHVSVTGSFSTGREVLRLAASNVKATHLELGGKAPVIVFDDADIDQAVEAVKFSGFYNTGQDCTAACRVYVQSGSFETFTTKLIDAVKSLKVGDPLDPTTEVGPLISAHQRQNVHAFIENCRQSNSGKIALGGHFLNDKGFYYAPTLILGCRQSDAVVQEEIFGPVVTVMPFSSFEDALTLANDCRYGLASSIWTNDIRKAIAGANQMRFGCTWINTHLTFCNEMPHGGLNQSGYGKDLSSYSLDEYSIAKHIMIKYE</sequence>
<organism evidence="5 6">
    <name type="scientific">Microbulbifer echini</name>
    <dbReference type="NCBI Taxonomy" id="1529067"/>
    <lineage>
        <taxon>Bacteria</taxon>
        <taxon>Pseudomonadati</taxon>
        <taxon>Pseudomonadota</taxon>
        <taxon>Gammaproteobacteria</taxon>
        <taxon>Cellvibrionales</taxon>
        <taxon>Microbulbiferaceae</taxon>
        <taxon>Microbulbifer</taxon>
    </lineage>
</organism>
<dbReference type="PANTHER" id="PTHR11699">
    <property type="entry name" value="ALDEHYDE DEHYDROGENASE-RELATED"/>
    <property type="match status" value="1"/>
</dbReference>
<dbReference type="Proteomes" id="UP001569414">
    <property type="component" value="Unassembled WGS sequence"/>
</dbReference>
<dbReference type="Pfam" id="PF00171">
    <property type="entry name" value="Aldedh"/>
    <property type="match status" value="1"/>
</dbReference>
<dbReference type="Gene3D" id="3.40.309.10">
    <property type="entry name" value="Aldehyde Dehydrogenase, Chain A, domain 2"/>
    <property type="match status" value="1"/>
</dbReference>
<evidence type="ECO:0000256" key="2">
    <source>
        <dbReference type="PROSITE-ProRule" id="PRU10007"/>
    </source>
</evidence>
<proteinExistence type="inferred from homology"/>
<protein>
    <submittedName>
        <fullName evidence="5">Aminobutyraldehyde dehydrogenase</fullName>
        <ecNumber evidence="5">1.2.1.19</ecNumber>
    </submittedName>
</protein>
<dbReference type="EC" id="1.2.1.19" evidence="5"/>
<keyword evidence="6" id="KW-1185">Reference proteome</keyword>
<gene>
    <name evidence="5" type="ORF">ACCI51_09455</name>
</gene>
<feature type="active site" evidence="2">
    <location>
        <position position="246"/>
    </location>
</feature>
<dbReference type="RefSeq" id="WP_371843393.1">
    <property type="nucleotide sequence ID" value="NZ_JBGMEL010000008.1"/>
</dbReference>
<keyword evidence="1 3" id="KW-0560">Oxidoreductase</keyword>
<accession>A0ABV4NNI5</accession>
<evidence type="ECO:0000256" key="3">
    <source>
        <dbReference type="RuleBase" id="RU003345"/>
    </source>
</evidence>